<organism evidence="2 3">
    <name type="scientific">Glonium stellatum</name>
    <dbReference type="NCBI Taxonomy" id="574774"/>
    <lineage>
        <taxon>Eukaryota</taxon>
        <taxon>Fungi</taxon>
        <taxon>Dikarya</taxon>
        <taxon>Ascomycota</taxon>
        <taxon>Pezizomycotina</taxon>
        <taxon>Dothideomycetes</taxon>
        <taxon>Pleosporomycetidae</taxon>
        <taxon>Gloniales</taxon>
        <taxon>Gloniaceae</taxon>
        <taxon>Glonium</taxon>
    </lineage>
</organism>
<protein>
    <recommendedName>
        <fullName evidence="1">N-acetyltransferase domain-containing protein</fullName>
    </recommendedName>
</protein>
<dbReference type="AlphaFoldDB" id="A0A8E2F7J7"/>
<dbReference type="Gene3D" id="3.40.630.30">
    <property type="match status" value="1"/>
</dbReference>
<dbReference type="EMBL" id="KV748992">
    <property type="protein sequence ID" value="OCL11753.1"/>
    <property type="molecule type" value="Genomic_DNA"/>
</dbReference>
<dbReference type="PANTHER" id="PTHR42791">
    <property type="entry name" value="GNAT FAMILY ACETYLTRANSFERASE"/>
    <property type="match status" value="1"/>
</dbReference>
<dbReference type="GO" id="GO:0016747">
    <property type="term" value="F:acyltransferase activity, transferring groups other than amino-acyl groups"/>
    <property type="evidence" value="ECO:0007669"/>
    <property type="project" value="InterPro"/>
</dbReference>
<dbReference type="InterPro" id="IPR000182">
    <property type="entry name" value="GNAT_dom"/>
</dbReference>
<dbReference type="InterPro" id="IPR052523">
    <property type="entry name" value="Trichothecene_AcTrans"/>
</dbReference>
<gene>
    <name evidence="2" type="ORF">AOQ84DRAFT_335388</name>
</gene>
<dbReference type="Pfam" id="PF13508">
    <property type="entry name" value="Acetyltransf_7"/>
    <property type="match status" value="1"/>
</dbReference>
<name>A0A8E2F7J7_9PEZI</name>
<dbReference type="InterPro" id="IPR016181">
    <property type="entry name" value="Acyl_CoA_acyltransferase"/>
</dbReference>
<sequence length="237" mass="26856">MGPKIRPALFSEQRELARVYTAAFWDDILFGDLIHPHRKEFPEDNELYWLRQVQVYWWDYTHHFIVSTAVDKQGTEVVAGVAHWSRTGASGRAARLGWWDPRRLAKPAAAACVKLSAYVYRNRAADPANEDIIERSYPFLGHIWTGSRSESWYLEALGVHPDYQNQGHGRALVAWGMEQAERERVACSVISAWGKETFYRNCGFDKEDCGHAGQGDGNPLADVKGGIIFFKDAPGKE</sequence>
<reference evidence="2 3" key="1">
    <citation type="journal article" date="2016" name="Nat. Commun.">
        <title>Ectomycorrhizal ecology is imprinted in the genome of the dominant symbiotic fungus Cenococcum geophilum.</title>
        <authorList>
            <consortium name="DOE Joint Genome Institute"/>
            <person name="Peter M."/>
            <person name="Kohler A."/>
            <person name="Ohm R.A."/>
            <person name="Kuo A."/>
            <person name="Krutzmann J."/>
            <person name="Morin E."/>
            <person name="Arend M."/>
            <person name="Barry K.W."/>
            <person name="Binder M."/>
            <person name="Choi C."/>
            <person name="Clum A."/>
            <person name="Copeland A."/>
            <person name="Grisel N."/>
            <person name="Haridas S."/>
            <person name="Kipfer T."/>
            <person name="LaButti K."/>
            <person name="Lindquist E."/>
            <person name="Lipzen A."/>
            <person name="Maire R."/>
            <person name="Meier B."/>
            <person name="Mihaltcheva S."/>
            <person name="Molinier V."/>
            <person name="Murat C."/>
            <person name="Poggeler S."/>
            <person name="Quandt C.A."/>
            <person name="Sperisen C."/>
            <person name="Tritt A."/>
            <person name="Tisserant E."/>
            <person name="Crous P.W."/>
            <person name="Henrissat B."/>
            <person name="Nehls U."/>
            <person name="Egli S."/>
            <person name="Spatafora J.W."/>
            <person name="Grigoriev I.V."/>
            <person name="Martin F.M."/>
        </authorList>
    </citation>
    <scope>NUCLEOTIDE SEQUENCE [LARGE SCALE GENOMIC DNA]</scope>
    <source>
        <strain evidence="2 3">CBS 207.34</strain>
    </source>
</reference>
<dbReference type="OrthoDB" id="2115692at2759"/>
<dbReference type="Proteomes" id="UP000250140">
    <property type="component" value="Unassembled WGS sequence"/>
</dbReference>
<keyword evidence="3" id="KW-1185">Reference proteome</keyword>
<dbReference type="PANTHER" id="PTHR42791:SF16">
    <property type="entry name" value="N-ACETYLTRANSFERASE DOMAIN-CONTAINING PROTEIN"/>
    <property type="match status" value="1"/>
</dbReference>
<accession>A0A8E2F7J7</accession>
<feature type="domain" description="N-acetyltransferase" evidence="1">
    <location>
        <begin position="85"/>
        <end position="234"/>
    </location>
</feature>
<dbReference type="PROSITE" id="PS51186">
    <property type="entry name" value="GNAT"/>
    <property type="match status" value="1"/>
</dbReference>
<proteinExistence type="predicted"/>
<evidence type="ECO:0000259" key="1">
    <source>
        <dbReference type="PROSITE" id="PS51186"/>
    </source>
</evidence>
<evidence type="ECO:0000313" key="2">
    <source>
        <dbReference type="EMBL" id="OCL11753.1"/>
    </source>
</evidence>
<dbReference type="CDD" id="cd04301">
    <property type="entry name" value="NAT_SF"/>
    <property type="match status" value="1"/>
</dbReference>
<evidence type="ECO:0000313" key="3">
    <source>
        <dbReference type="Proteomes" id="UP000250140"/>
    </source>
</evidence>
<dbReference type="SUPFAM" id="SSF55729">
    <property type="entry name" value="Acyl-CoA N-acyltransferases (Nat)"/>
    <property type="match status" value="1"/>
</dbReference>